<evidence type="ECO:0000256" key="4">
    <source>
        <dbReference type="ARBA" id="ARBA00022884"/>
    </source>
</evidence>
<dbReference type="SUPFAM" id="SSF90229">
    <property type="entry name" value="CCCH zinc finger"/>
    <property type="match status" value="1"/>
</dbReference>
<dbReference type="Pfam" id="PF23182">
    <property type="entry name" value="PABC_AtC3H46"/>
    <property type="match status" value="1"/>
</dbReference>
<dbReference type="Pfam" id="PF00076">
    <property type="entry name" value="RRM_1"/>
    <property type="match status" value="1"/>
</dbReference>
<dbReference type="PANTHER" id="PTHR24009:SF17">
    <property type="entry name" value="C3H1-TYPE DOMAIN-CONTAINING PROTEIN"/>
    <property type="match status" value="1"/>
</dbReference>
<name>A0A9Q0C7X9_9POAL</name>
<evidence type="ECO:0000259" key="9">
    <source>
        <dbReference type="PROSITE" id="PS50102"/>
    </source>
</evidence>
<evidence type="ECO:0000259" key="10">
    <source>
        <dbReference type="PROSITE" id="PS50103"/>
    </source>
</evidence>
<accession>A0A9Q0C7X9</accession>
<keyword evidence="5" id="KW-0238">DNA-binding</keyword>
<keyword evidence="12" id="KW-1185">Reference proteome</keyword>
<dbReference type="Proteomes" id="UP001151287">
    <property type="component" value="Unassembled WGS sequence"/>
</dbReference>
<feature type="region of interest" description="Disordered" evidence="8">
    <location>
        <begin position="426"/>
        <end position="480"/>
    </location>
</feature>
<evidence type="ECO:0000313" key="12">
    <source>
        <dbReference type="Proteomes" id="UP001151287"/>
    </source>
</evidence>
<dbReference type="GO" id="GO:0003723">
    <property type="term" value="F:RNA binding"/>
    <property type="evidence" value="ECO:0007669"/>
    <property type="project" value="UniProtKB-UniRule"/>
</dbReference>
<dbReference type="InterPro" id="IPR035979">
    <property type="entry name" value="RBD_domain_sf"/>
</dbReference>
<dbReference type="PROSITE" id="PS50103">
    <property type="entry name" value="ZF_C3H1"/>
    <property type="match status" value="1"/>
</dbReference>
<evidence type="ECO:0000256" key="7">
    <source>
        <dbReference type="PROSITE-ProRule" id="PRU00723"/>
    </source>
</evidence>
<gene>
    <name evidence="11" type="ORF">LUZ63_013069</name>
</gene>
<protein>
    <submittedName>
        <fullName evidence="11">Uncharacterized protein</fullName>
    </submittedName>
</protein>
<evidence type="ECO:0000256" key="3">
    <source>
        <dbReference type="ARBA" id="ARBA00022833"/>
    </source>
</evidence>
<evidence type="ECO:0000313" key="11">
    <source>
        <dbReference type="EMBL" id="KAJ1688914.1"/>
    </source>
</evidence>
<dbReference type="EMBL" id="JAMQYH010000004">
    <property type="protein sequence ID" value="KAJ1688914.1"/>
    <property type="molecule type" value="Genomic_DNA"/>
</dbReference>
<dbReference type="InterPro" id="IPR000571">
    <property type="entry name" value="Znf_CCCH"/>
</dbReference>
<reference evidence="11" key="1">
    <citation type="journal article" date="2022" name="Cell">
        <title>Repeat-based holocentromeres influence genome architecture and karyotype evolution.</title>
        <authorList>
            <person name="Hofstatter P.G."/>
            <person name="Thangavel G."/>
            <person name="Lux T."/>
            <person name="Neumann P."/>
            <person name="Vondrak T."/>
            <person name="Novak P."/>
            <person name="Zhang M."/>
            <person name="Costa L."/>
            <person name="Castellani M."/>
            <person name="Scott A."/>
            <person name="Toegelov H."/>
            <person name="Fuchs J."/>
            <person name="Mata-Sucre Y."/>
            <person name="Dias Y."/>
            <person name="Vanzela A.L.L."/>
            <person name="Huettel B."/>
            <person name="Almeida C.C.S."/>
            <person name="Simkova H."/>
            <person name="Souza G."/>
            <person name="Pedrosa-Harand A."/>
            <person name="Macas J."/>
            <person name="Mayer K.F.X."/>
            <person name="Houben A."/>
            <person name="Marques A."/>
        </authorList>
    </citation>
    <scope>NUCLEOTIDE SEQUENCE</scope>
    <source>
        <strain evidence="11">RhyBre1mFocal</strain>
    </source>
</reference>
<dbReference type="InterPro" id="IPR036855">
    <property type="entry name" value="Znf_CCCH_sf"/>
</dbReference>
<dbReference type="PROSITE" id="PS50102">
    <property type="entry name" value="RRM"/>
    <property type="match status" value="1"/>
</dbReference>
<evidence type="ECO:0000256" key="1">
    <source>
        <dbReference type="ARBA" id="ARBA00022723"/>
    </source>
</evidence>
<dbReference type="FunFam" id="3.30.70.330:FF:000678">
    <property type="entry name" value="zinc finger CCCH domain-containing protein 53-like isoform X2"/>
    <property type="match status" value="1"/>
</dbReference>
<dbReference type="SUPFAM" id="SSF54928">
    <property type="entry name" value="RNA-binding domain, RBD"/>
    <property type="match status" value="1"/>
</dbReference>
<proteinExistence type="predicted"/>
<evidence type="ECO:0000256" key="5">
    <source>
        <dbReference type="ARBA" id="ARBA00023125"/>
    </source>
</evidence>
<organism evidence="11 12">
    <name type="scientific">Rhynchospora breviuscula</name>
    <dbReference type="NCBI Taxonomy" id="2022672"/>
    <lineage>
        <taxon>Eukaryota</taxon>
        <taxon>Viridiplantae</taxon>
        <taxon>Streptophyta</taxon>
        <taxon>Embryophyta</taxon>
        <taxon>Tracheophyta</taxon>
        <taxon>Spermatophyta</taxon>
        <taxon>Magnoliopsida</taxon>
        <taxon>Liliopsida</taxon>
        <taxon>Poales</taxon>
        <taxon>Cyperaceae</taxon>
        <taxon>Cyperoideae</taxon>
        <taxon>Rhynchosporeae</taxon>
        <taxon>Rhynchospora</taxon>
    </lineage>
</organism>
<dbReference type="AlphaFoldDB" id="A0A9Q0C7X9"/>
<dbReference type="OrthoDB" id="1897736at2759"/>
<dbReference type="Gene3D" id="3.30.70.330">
    <property type="match status" value="1"/>
</dbReference>
<feature type="region of interest" description="Disordered" evidence="8">
    <location>
        <begin position="61"/>
        <end position="99"/>
    </location>
</feature>
<dbReference type="CDD" id="cd12458">
    <property type="entry name" value="RRM_AtC3H46_like"/>
    <property type="match status" value="1"/>
</dbReference>
<evidence type="ECO:0000256" key="2">
    <source>
        <dbReference type="ARBA" id="ARBA00022771"/>
    </source>
</evidence>
<feature type="compositionally biased region" description="Polar residues" evidence="8">
    <location>
        <begin position="72"/>
        <end position="99"/>
    </location>
</feature>
<dbReference type="Gene3D" id="4.10.1000.10">
    <property type="entry name" value="Zinc finger, CCCH-type"/>
    <property type="match status" value="1"/>
</dbReference>
<feature type="domain" description="C3H1-type" evidence="10">
    <location>
        <begin position="132"/>
        <end position="159"/>
    </location>
</feature>
<keyword evidence="2 7" id="KW-0863">Zinc-finger</keyword>
<dbReference type="SMART" id="SM00356">
    <property type="entry name" value="ZnF_C3H1"/>
    <property type="match status" value="1"/>
</dbReference>
<sequence>MDAYEATRVVFSRIQALDPDNASKIMGLLLIQDHGEKEMIRLALGPESLLQSLILKSRKDLNLSSPPPPPSFNTSPRLLPSPTSWASSPQPFSRANNGSLEEATPCAEDIYGEVLEEQGLGFYPEAMAGWGGLGWKPCLYFARGYCKNGASCRFLHDEKLDAATAAAVSLEQEILLRSKSQSPRPSQLMASAFPYSPTGKGGVGFLLQQQTESQRAAAVAAALMASSGADDAGRFIARSPRLERSDLAAGLNNPGARQIYLTFPADSTFSEEDVSNYFSIYGPVQDVRIPYQQKRMFGFVTFVYPETVKLILAKGNPHFVCDARVLVKPYKEKGKVPEKYRSKNLQAERGDFSGCSTPTGLLDTRDPFELPHLGARMLYGSSPTQEAAYLRRKLEEQQQQLEFQQAIELQGRRFMGLQLLDLKNRTLNSPTITPPSPIAEPKSNLEEDATNQDKKACSNNQSAAAGVTETGDPPKVNGPQEEVVKESGTEAATTNAYCGFPESGLEHNLPDSPFASPTKSYSQIVDTPFLPNEPSSRSNSNSTPFMASPLLPPSSIDLASYNSCFFQMPRFSSGHGAIVNTGKQEVKKFLTNRSKKKGKLIYATIIRLLLAYYLGKAKKKGSVLSELAFAVLIYESWYLFQKLRTVKLRTVLVFSVLATYPCHILSKNLCIQNQTVEREEIEREREERRETKLESERGHEQ</sequence>
<dbReference type="InterPro" id="IPR000504">
    <property type="entry name" value="RRM_dom"/>
</dbReference>
<keyword evidence="1 7" id="KW-0479">Metal-binding</keyword>
<feature type="domain" description="RRM" evidence="9">
    <location>
        <begin position="257"/>
        <end position="333"/>
    </location>
</feature>
<dbReference type="PANTHER" id="PTHR24009">
    <property type="entry name" value="RNA-BINDING (RRM/RBD/RNP MOTIFS)"/>
    <property type="match status" value="1"/>
</dbReference>
<dbReference type="GO" id="GO:0003677">
    <property type="term" value="F:DNA binding"/>
    <property type="evidence" value="ECO:0007669"/>
    <property type="project" value="UniProtKB-KW"/>
</dbReference>
<comment type="caution">
    <text evidence="11">The sequence shown here is derived from an EMBL/GenBank/DDBJ whole genome shotgun (WGS) entry which is preliminary data.</text>
</comment>
<feature type="region of interest" description="Disordered" evidence="8">
    <location>
        <begin position="681"/>
        <end position="701"/>
    </location>
</feature>
<dbReference type="GO" id="GO:0008270">
    <property type="term" value="F:zinc ion binding"/>
    <property type="evidence" value="ECO:0007669"/>
    <property type="project" value="UniProtKB-KW"/>
</dbReference>
<dbReference type="InterPro" id="IPR034365">
    <property type="entry name" value="AtC3H46-like_RRM"/>
</dbReference>
<dbReference type="InterPro" id="IPR056276">
    <property type="entry name" value="AtC3H46-like_PABC-like"/>
</dbReference>
<dbReference type="SMART" id="SM00360">
    <property type="entry name" value="RRM"/>
    <property type="match status" value="1"/>
</dbReference>
<evidence type="ECO:0000256" key="8">
    <source>
        <dbReference type="SAM" id="MobiDB-lite"/>
    </source>
</evidence>
<keyword evidence="4 6" id="KW-0694">RNA-binding</keyword>
<evidence type="ECO:0000256" key="6">
    <source>
        <dbReference type="PROSITE-ProRule" id="PRU00176"/>
    </source>
</evidence>
<dbReference type="InterPro" id="IPR012677">
    <property type="entry name" value="Nucleotide-bd_a/b_plait_sf"/>
</dbReference>
<feature type="zinc finger region" description="C3H1-type" evidence="7">
    <location>
        <begin position="132"/>
        <end position="159"/>
    </location>
</feature>
<dbReference type="Pfam" id="PF00642">
    <property type="entry name" value="zf-CCCH"/>
    <property type="match status" value="1"/>
</dbReference>
<keyword evidence="3 7" id="KW-0862">Zinc</keyword>